<name>A0A285SGV9_9HYPH</name>
<evidence type="ECO:0000256" key="1">
    <source>
        <dbReference type="ARBA" id="ARBA00005254"/>
    </source>
</evidence>
<evidence type="ECO:0000313" key="3">
    <source>
        <dbReference type="EMBL" id="SOC06905.1"/>
    </source>
</evidence>
<comment type="similarity">
    <text evidence="1">Belongs to the enoyl-CoA hydratase/isomerase family.</text>
</comment>
<evidence type="ECO:0000256" key="2">
    <source>
        <dbReference type="SAM" id="MobiDB-lite"/>
    </source>
</evidence>
<protein>
    <submittedName>
        <fullName evidence="3">Vanillin synthase /trans-feruloyl-CoA hydratase</fullName>
    </submittedName>
</protein>
<gene>
    <name evidence="3" type="ORF">SAMN05421512_105250</name>
</gene>
<dbReference type="Pfam" id="PF00378">
    <property type="entry name" value="ECH_1"/>
    <property type="match status" value="1"/>
</dbReference>
<organism evidence="3 4">
    <name type="scientific">Stappia indica</name>
    <dbReference type="NCBI Taxonomy" id="538381"/>
    <lineage>
        <taxon>Bacteria</taxon>
        <taxon>Pseudomonadati</taxon>
        <taxon>Pseudomonadota</taxon>
        <taxon>Alphaproteobacteria</taxon>
        <taxon>Hyphomicrobiales</taxon>
        <taxon>Stappiaceae</taxon>
        <taxon>Stappia</taxon>
    </lineage>
</organism>
<dbReference type="InterPro" id="IPR001753">
    <property type="entry name" value="Enoyl-CoA_hydra/iso"/>
</dbReference>
<dbReference type="AlphaFoldDB" id="A0A285SGV9"/>
<feature type="region of interest" description="Disordered" evidence="2">
    <location>
        <begin position="241"/>
        <end position="260"/>
    </location>
</feature>
<accession>A0A285SGV9</accession>
<proteinExistence type="inferred from homology"/>
<dbReference type="InterPro" id="IPR051683">
    <property type="entry name" value="Enoyl-CoA_Hydratase/Isomerase"/>
</dbReference>
<reference evidence="3 4" key="1">
    <citation type="submission" date="2017-08" db="EMBL/GenBank/DDBJ databases">
        <authorList>
            <person name="de Groot N.N."/>
        </authorList>
    </citation>
    <scope>NUCLEOTIDE SEQUENCE [LARGE SCALE GENOMIC DNA]</scope>
    <source>
        <strain evidence="3 4">USBA 352</strain>
    </source>
</reference>
<dbReference type="PANTHER" id="PTHR42964">
    <property type="entry name" value="ENOYL-COA HYDRATASE"/>
    <property type="match status" value="1"/>
</dbReference>
<dbReference type="PANTHER" id="PTHR42964:SF1">
    <property type="entry name" value="POLYKETIDE BIOSYNTHESIS ENOYL-COA HYDRATASE PKSH-RELATED"/>
    <property type="match status" value="1"/>
</dbReference>
<dbReference type="Proteomes" id="UP000219331">
    <property type="component" value="Unassembled WGS sequence"/>
</dbReference>
<sequence length="260" mass="27816">MSADLLKIERRGAVAVLTFNRPDKRNAMNRAARTALRKALEALKDGTRAVVVTGAGESFCAGMDLKEQALDRETGNQTANTEWRDVNVAIRQHPAVFIAAVNGFALGGGMTLINVCDLAIASEKASLGMPEISFATYPGLAGPSTQLSLSRKRAAWMILTGNRIDGRTAEEWGLVNRCVPHEELLDAATEVAERVAQFDPVALAACKRAIDTIPAAVTDWRSAFDYGELTNAAIREQTEAQKGGLAKFGAGERNSGQGRS</sequence>
<keyword evidence="4" id="KW-1185">Reference proteome</keyword>
<dbReference type="OrthoDB" id="9802898at2"/>
<dbReference type="CDD" id="cd06558">
    <property type="entry name" value="crotonase-like"/>
    <property type="match status" value="1"/>
</dbReference>
<dbReference type="GO" id="GO:0008300">
    <property type="term" value="P:isoprenoid catabolic process"/>
    <property type="evidence" value="ECO:0007669"/>
    <property type="project" value="TreeGrafter"/>
</dbReference>
<dbReference type="Gene3D" id="3.90.226.10">
    <property type="entry name" value="2-enoyl-CoA Hydratase, Chain A, domain 1"/>
    <property type="match status" value="1"/>
</dbReference>
<dbReference type="SUPFAM" id="SSF52096">
    <property type="entry name" value="ClpP/crotonase"/>
    <property type="match status" value="1"/>
</dbReference>
<dbReference type="GO" id="GO:0003824">
    <property type="term" value="F:catalytic activity"/>
    <property type="evidence" value="ECO:0007669"/>
    <property type="project" value="UniProtKB-ARBA"/>
</dbReference>
<dbReference type="RefSeq" id="WP_097174909.1">
    <property type="nucleotide sequence ID" value="NZ_OBML01000005.1"/>
</dbReference>
<evidence type="ECO:0000313" key="4">
    <source>
        <dbReference type="Proteomes" id="UP000219331"/>
    </source>
</evidence>
<dbReference type="EMBL" id="OBML01000005">
    <property type="protein sequence ID" value="SOC06905.1"/>
    <property type="molecule type" value="Genomic_DNA"/>
</dbReference>
<dbReference type="InterPro" id="IPR029045">
    <property type="entry name" value="ClpP/crotonase-like_dom_sf"/>
</dbReference>